<evidence type="ECO:0000256" key="2">
    <source>
        <dbReference type="ARBA" id="ARBA00022723"/>
    </source>
</evidence>
<sequence length="510" mass="55710">MRVSATFRNLPAPDVHTGVPKNVLEGEIFNHEDVAVEATPPPSLPWERLATGDSTLSDKGTPSPALQPVSQQHNMTNGVVLLDGQNVNVVATPSSNRTRSGRSVQKPSPHTIEKAVMKQPSTSAKSSTKKRQRTKGQVNILCIKCNRGNSPSNNLIVLCDECDTPWHQKCHEPKIGNEVIETVEAEWACSECRPEQRPAKRQKQTSARGRKPATKRSPRTTSGTQTPSRSNNLDRQQLVLPTAGAARAKSRVGGEALSEQERRTYLTSLSHGELVDLLLVVSNDFPRFPIFPSNVQQDTQESSKYSRPTTAPDPPSKTTKASPENAARAVSVTFGNPATESLSNQTPLLRHITPGRRARSTTTSPEMSSDPALRAVEAVRATNFYPIHTYDDEDRTPRQSASLFGGSIFGGSLSRAPSMRVQNASDPAQKTYSRSIPSMELMRPPSPVSFSENESEVDSEDYRSYADAGEGFSASSDANDRHIMAEAEDYPTFSHSLRGKKGQAWNLVKT</sequence>
<evidence type="ECO:0000256" key="6">
    <source>
        <dbReference type="PROSITE-ProRule" id="PRU00146"/>
    </source>
</evidence>
<keyword evidence="3 6" id="KW-0863">Zinc-finger</keyword>
<dbReference type="InterPro" id="IPR019787">
    <property type="entry name" value="Znf_PHD-finger"/>
</dbReference>
<accession>A0A1V6Q487</accession>
<dbReference type="GO" id="GO:0003682">
    <property type="term" value="F:chromatin binding"/>
    <property type="evidence" value="ECO:0007669"/>
    <property type="project" value="TreeGrafter"/>
</dbReference>
<dbReference type="EMBL" id="MDYN01000014">
    <property type="protein sequence ID" value="OQD84070.1"/>
    <property type="molecule type" value="Genomic_DNA"/>
</dbReference>
<keyword evidence="5" id="KW-0539">Nucleus</keyword>
<organism evidence="9 10">
    <name type="scientific">Penicillium antarcticum</name>
    <dbReference type="NCBI Taxonomy" id="416450"/>
    <lineage>
        <taxon>Eukaryota</taxon>
        <taxon>Fungi</taxon>
        <taxon>Dikarya</taxon>
        <taxon>Ascomycota</taxon>
        <taxon>Pezizomycotina</taxon>
        <taxon>Eurotiomycetes</taxon>
        <taxon>Eurotiomycetidae</taxon>
        <taxon>Eurotiales</taxon>
        <taxon>Aspergillaceae</taxon>
        <taxon>Penicillium</taxon>
    </lineage>
</organism>
<dbReference type="PANTHER" id="PTHR12628:SF10">
    <property type="entry name" value="HOMEOBOX DOMAIN-CONTAINING PROTEIN"/>
    <property type="match status" value="1"/>
</dbReference>
<evidence type="ECO:0000256" key="1">
    <source>
        <dbReference type="ARBA" id="ARBA00004123"/>
    </source>
</evidence>
<proteinExistence type="predicted"/>
<feature type="compositionally biased region" description="Polar residues" evidence="7">
    <location>
        <begin position="93"/>
        <end position="108"/>
    </location>
</feature>
<dbReference type="InterPro" id="IPR011011">
    <property type="entry name" value="Znf_FYVE_PHD"/>
</dbReference>
<comment type="caution">
    <text evidence="9">The sequence shown here is derived from an EMBL/GenBank/DDBJ whole genome shotgun (WGS) entry which is preliminary data.</text>
</comment>
<feature type="region of interest" description="Disordered" evidence="7">
    <location>
        <begin position="438"/>
        <end position="480"/>
    </location>
</feature>
<dbReference type="Gene3D" id="3.30.40.10">
    <property type="entry name" value="Zinc/RING finger domain, C3HC4 (zinc finger)"/>
    <property type="match status" value="1"/>
</dbReference>
<reference evidence="10" key="1">
    <citation type="journal article" date="2017" name="Nat. Microbiol.">
        <title>Global analysis of biosynthetic gene clusters reveals vast potential of secondary metabolite production in Penicillium species.</title>
        <authorList>
            <person name="Nielsen J.C."/>
            <person name="Grijseels S."/>
            <person name="Prigent S."/>
            <person name="Ji B."/>
            <person name="Dainat J."/>
            <person name="Nielsen K.F."/>
            <person name="Frisvad J.C."/>
            <person name="Workman M."/>
            <person name="Nielsen J."/>
        </authorList>
    </citation>
    <scope>NUCLEOTIDE SEQUENCE [LARGE SCALE GENOMIC DNA]</scope>
    <source>
        <strain evidence="10">IBT 31811</strain>
    </source>
</reference>
<feature type="domain" description="PHD-type" evidence="8">
    <location>
        <begin position="139"/>
        <end position="195"/>
    </location>
</feature>
<evidence type="ECO:0000256" key="4">
    <source>
        <dbReference type="ARBA" id="ARBA00022833"/>
    </source>
</evidence>
<dbReference type="PROSITE" id="PS50016">
    <property type="entry name" value="ZF_PHD_2"/>
    <property type="match status" value="1"/>
</dbReference>
<dbReference type="InterPro" id="IPR001965">
    <property type="entry name" value="Znf_PHD"/>
</dbReference>
<feature type="region of interest" description="Disordered" evidence="7">
    <location>
        <begin position="93"/>
        <end position="133"/>
    </location>
</feature>
<keyword evidence="10" id="KW-1185">Reference proteome</keyword>
<feature type="region of interest" description="Disordered" evidence="7">
    <location>
        <begin position="37"/>
        <end position="70"/>
    </location>
</feature>
<dbReference type="CDD" id="cd15502">
    <property type="entry name" value="PHD_Phf1p_Phf2p_like"/>
    <property type="match status" value="1"/>
</dbReference>
<dbReference type="STRING" id="416450.A0A1V6Q487"/>
<dbReference type="PROSITE" id="PS01359">
    <property type="entry name" value="ZF_PHD_1"/>
    <property type="match status" value="1"/>
</dbReference>
<feature type="compositionally biased region" description="Basic residues" evidence="7">
    <location>
        <begin position="199"/>
        <end position="218"/>
    </location>
</feature>
<evidence type="ECO:0000313" key="10">
    <source>
        <dbReference type="Proteomes" id="UP000191672"/>
    </source>
</evidence>
<dbReference type="GO" id="GO:0005634">
    <property type="term" value="C:nucleus"/>
    <property type="evidence" value="ECO:0007669"/>
    <property type="project" value="UniProtKB-SubCell"/>
</dbReference>
<feature type="region of interest" description="Disordered" evidence="7">
    <location>
        <begin position="291"/>
        <end position="327"/>
    </location>
</feature>
<feature type="region of interest" description="Disordered" evidence="7">
    <location>
        <begin position="350"/>
        <end position="371"/>
    </location>
</feature>
<evidence type="ECO:0000256" key="3">
    <source>
        <dbReference type="ARBA" id="ARBA00022771"/>
    </source>
</evidence>
<dbReference type="Proteomes" id="UP000191672">
    <property type="component" value="Unassembled WGS sequence"/>
</dbReference>
<dbReference type="SMART" id="SM00249">
    <property type="entry name" value="PHD"/>
    <property type="match status" value="1"/>
</dbReference>
<name>A0A1V6Q487_9EURO</name>
<keyword evidence="2" id="KW-0479">Metal-binding</keyword>
<dbReference type="InterPro" id="IPR013083">
    <property type="entry name" value="Znf_RING/FYVE/PHD"/>
</dbReference>
<comment type="subcellular location">
    <subcellularLocation>
        <location evidence="1">Nucleus</location>
    </subcellularLocation>
</comment>
<protein>
    <recommendedName>
        <fullName evidence="8">PHD-type domain-containing protein</fullName>
    </recommendedName>
</protein>
<feature type="region of interest" description="Disordered" evidence="7">
    <location>
        <begin position="191"/>
        <end position="260"/>
    </location>
</feature>
<keyword evidence="4" id="KW-0862">Zinc</keyword>
<dbReference type="Pfam" id="PF00628">
    <property type="entry name" value="PHD"/>
    <property type="match status" value="1"/>
</dbReference>
<evidence type="ECO:0000256" key="5">
    <source>
        <dbReference type="ARBA" id="ARBA00023242"/>
    </source>
</evidence>
<feature type="compositionally biased region" description="Polar residues" evidence="7">
    <location>
        <begin position="219"/>
        <end position="235"/>
    </location>
</feature>
<dbReference type="PANTHER" id="PTHR12628">
    <property type="entry name" value="POLYCOMB-LIKE TRANSCRIPTION FACTOR"/>
    <property type="match status" value="1"/>
</dbReference>
<evidence type="ECO:0000256" key="7">
    <source>
        <dbReference type="SAM" id="MobiDB-lite"/>
    </source>
</evidence>
<gene>
    <name evidence="9" type="ORF">PENANT_c014G09973</name>
</gene>
<dbReference type="GO" id="GO:0003677">
    <property type="term" value="F:DNA binding"/>
    <property type="evidence" value="ECO:0007669"/>
    <property type="project" value="TreeGrafter"/>
</dbReference>
<dbReference type="SUPFAM" id="SSF57903">
    <property type="entry name" value="FYVE/PHD zinc finger"/>
    <property type="match status" value="1"/>
</dbReference>
<dbReference type="GO" id="GO:0008270">
    <property type="term" value="F:zinc ion binding"/>
    <property type="evidence" value="ECO:0007669"/>
    <property type="project" value="UniProtKB-KW"/>
</dbReference>
<dbReference type="GO" id="GO:0045814">
    <property type="term" value="P:negative regulation of gene expression, epigenetic"/>
    <property type="evidence" value="ECO:0007669"/>
    <property type="project" value="TreeGrafter"/>
</dbReference>
<dbReference type="InterPro" id="IPR019786">
    <property type="entry name" value="Zinc_finger_PHD-type_CS"/>
</dbReference>
<feature type="compositionally biased region" description="Polar residues" evidence="7">
    <location>
        <begin position="293"/>
        <end position="309"/>
    </location>
</feature>
<dbReference type="AlphaFoldDB" id="A0A1V6Q487"/>
<evidence type="ECO:0000313" key="9">
    <source>
        <dbReference type="EMBL" id="OQD84070.1"/>
    </source>
</evidence>
<evidence type="ECO:0000259" key="8">
    <source>
        <dbReference type="PROSITE" id="PS50016"/>
    </source>
</evidence>